<evidence type="ECO:0000313" key="1">
    <source>
        <dbReference type="EMBL" id="CAB4202036.1"/>
    </source>
</evidence>
<dbReference type="EMBL" id="LR797310">
    <property type="protein sequence ID" value="CAB4202036.1"/>
    <property type="molecule type" value="Genomic_DNA"/>
</dbReference>
<sequence>MTDTRHMDATSFTYALVRTATGDETHAAIVIGGRPISLTECSARVYGRALEGEASSATCDKCRKAVA</sequence>
<name>A0A6J5S2V4_9CAUD</name>
<proteinExistence type="predicted"/>
<reference evidence="1" key="1">
    <citation type="submission" date="2020-05" db="EMBL/GenBank/DDBJ databases">
        <authorList>
            <person name="Chiriac C."/>
            <person name="Salcher M."/>
            <person name="Ghai R."/>
            <person name="Kavagutti S V."/>
        </authorList>
    </citation>
    <scope>NUCLEOTIDE SEQUENCE</scope>
</reference>
<gene>
    <name evidence="1" type="ORF">UFOVP1360_36</name>
</gene>
<accession>A0A6J5S2V4</accession>
<organism evidence="1">
    <name type="scientific">uncultured Caudovirales phage</name>
    <dbReference type="NCBI Taxonomy" id="2100421"/>
    <lineage>
        <taxon>Viruses</taxon>
        <taxon>Duplodnaviria</taxon>
        <taxon>Heunggongvirae</taxon>
        <taxon>Uroviricota</taxon>
        <taxon>Caudoviricetes</taxon>
        <taxon>Peduoviridae</taxon>
        <taxon>Maltschvirus</taxon>
        <taxon>Maltschvirus maltsch</taxon>
    </lineage>
</organism>
<protein>
    <submittedName>
        <fullName evidence="1">Uncharacterized protein</fullName>
    </submittedName>
</protein>